<proteinExistence type="predicted"/>
<gene>
    <name evidence="2" type="ORF">BELL_0301g00060</name>
</gene>
<dbReference type="OrthoDB" id="10410645at2759"/>
<keyword evidence="3" id="KW-1185">Reference proteome</keyword>
<accession>A0A4Z1JKA9</accession>
<feature type="region of interest" description="Disordered" evidence="1">
    <location>
        <begin position="1"/>
        <end position="22"/>
    </location>
</feature>
<evidence type="ECO:0000313" key="2">
    <source>
        <dbReference type="EMBL" id="TGO74189.1"/>
    </source>
</evidence>
<evidence type="ECO:0000313" key="3">
    <source>
        <dbReference type="Proteomes" id="UP000297229"/>
    </source>
</evidence>
<evidence type="ECO:0000256" key="1">
    <source>
        <dbReference type="SAM" id="MobiDB-lite"/>
    </source>
</evidence>
<comment type="caution">
    <text evidence="2">The sequence shown here is derived from an EMBL/GenBank/DDBJ whole genome shotgun (WGS) entry which is preliminary data.</text>
</comment>
<protein>
    <submittedName>
        <fullName evidence="2">Uncharacterized protein</fullName>
    </submittedName>
</protein>
<feature type="compositionally biased region" description="Polar residues" evidence="1">
    <location>
        <begin position="1"/>
        <end position="10"/>
    </location>
</feature>
<reference evidence="2 3" key="1">
    <citation type="submission" date="2017-12" db="EMBL/GenBank/DDBJ databases">
        <title>Comparative genomics of Botrytis spp.</title>
        <authorList>
            <person name="Valero-Jimenez C.A."/>
            <person name="Tapia P."/>
            <person name="Veloso J."/>
            <person name="Silva-Moreno E."/>
            <person name="Staats M."/>
            <person name="Valdes J.H."/>
            <person name="Van Kan J.A.L."/>
        </authorList>
    </citation>
    <scope>NUCLEOTIDE SEQUENCE [LARGE SCALE GENOMIC DNA]</scope>
    <source>
        <strain evidence="2 3">Be9601</strain>
    </source>
</reference>
<dbReference type="AlphaFoldDB" id="A0A4Z1JKA9"/>
<name>A0A4Z1JKA9_9HELO</name>
<organism evidence="2 3">
    <name type="scientific">Botrytis elliptica</name>
    <dbReference type="NCBI Taxonomy" id="278938"/>
    <lineage>
        <taxon>Eukaryota</taxon>
        <taxon>Fungi</taxon>
        <taxon>Dikarya</taxon>
        <taxon>Ascomycota</taxon>
        <taxon>Pezizomycotina</taxon>
        <taxon>Leotiomycetes</taxon>
        <taxon>Helotiales</taxon>
        <taxon>Sclerotiniaceae</taxon>
        <taxon>Botrytis</taxon>
    </lineage>
</organism>
<sequence length="118" mass="12758">MLGVQTTSGDSCIKGDKQEAEDGTGTTALVAWLFLTVKPTSERSVLDWGNYRVHVMASESLNNADVGKARSAPTSSEEAETSPYHLLGDYRFVVRSRLNSGKAFINKKLAYVVFIAGA</sequence>
<dbReference type="Proteomes" id="UP000297229">
    <property type="component" value="Unassembled WGS sequence"/>
</dbReference>
<dbReference type="EMBL" id="PQXM01000299">
    <property type="protein sequence ID" value="TGO74189.1"/>
    <property type="molecule type" value="Genomic_DNA"/>
</dbReference>